<reference evidence="17" key="1">
    <citation type="submission" date="2023-01" db="EMBL/GenBank/DDBJ databases">
        <authorList>
            <person name="Van Ghelder C."/>
            <person name="Rancurel C."/>
        </authorList>
    </citation>
    <scope>NUCLEOTIDE SEQUENCE</scope>
    <source>
        <strain evidence="17">CNCM I-4278</strain>
    </source>
</reference>
<feature type="domain" description="PA" evidence="15">
    <location>
        <begin position="120"/>
        <end position="201"/>
    </location>
</feature>
<dbReference type="GO" id="GO:0004177">
    <property type="term" value="F:aminopeptidase activity"/>
    <property type="evidence" value="ECO:0007669"/>
    <property type="project" value="UniProtKB-KW"/>
</dbReference>
<dbReference type="PANTHER" id="PTHR12147">
    <property type="entry name" value="METALLOPEPTIDASE M28 FAMILY MEMBER"/>
    <property type="match status" value="1"/>
</dbReference>
<dbReference type="InterPro" id="IPR045175">
    <property type="entry name" value="M28_fam"/>
</dbReference>
<comment type="caution">
    <text evidence="17">The sequence shown here is derived from an EMBL/GenBank/DDBJ whole genome shotgun (WGS) entry which is preliminary data.</text>
</comment>
<keyword evidence="13" id="KW-0325">Glycoprotein</keyword>
<keyword evidence="8 14" id="KW-0479">Metal-binding</keyword>
<protein>
    <recommendedName>
        <fullName evidence="14">Peptide hydrolase</fullName>
        <ecNumber evidence="14">3.4.-.-</ecNumber>
    </recommendedName>
</protein>
<name>A0A9W4XHY3_9PLEO</name>
<sequence length="507" mass="53776">MKTTTSIVAGLVAPVVAQYKPVVSSKELVGLVNTEELVAGAQDLYDIAKANGNTRAFGSPGHNATVEYIFEALVETGYYDVYKQPFVELYEDAQVDFSVDGVEYAARYLTYSPSGDLDKPLIGISNIGCTLEDYPTSVTGNIAFIKRGECSFAQKATNAKTAGASGVIIYNHLNETLSGTLGEPGDWLPTASVEYGPGQAILAQLSGSNSTTASLTIDVVQENRTTYNVIAETKEGDHNNVLMLGAHTDSVPAGPGINDDGSGTIGILTVAKHLAGFSVKNAVRFGFWSAEEFGLLGSYHYLKTLNGTLAGNATEVGKLRAYLNFDMIASPNYALGVLDGDGSTFNLSGPAGSATIQKDFISFFASQNKSTVASEYSGRSDYAAFLDNGIPSGGVDTGAEGLKTEEEAVLFGGEAGVAYDINYHLIGDTVDNLALDAFLWNTQAIADATARYALDFGDIPKPNQTTEARKRNVEKSRLRRALESVPKRVSGLGKRHGGCVHDVKTEL</sequence>
<evidence type="ECO:0000259" key="16">
    <source>
        <dbReference type="Pfam" id="PF04389"/>
    </source>
</evidence>
<evidence type="ECO:0000256" key="3">
    <source>
        <dbReference type="ARBA" id="ARBA00005957"/>
    </source>
</evidence>
<dbReference type="SUPFAM" id="SSF53187">
    <property type="entry name" value="Zn-dependent exopeptidases"/>
    <property type="match status" value="1"/>
</dbReference>
<dbReference type="Pfam" id="PF04389">
    <property type="entry name" value="Peptidase_M28"/>
    <property type="match status" value="1"/>
</dbReference>
<evidence type="ECO:0000259" key="15">
    <source>
        <dbReference type="Pfam" id="PF02225"/>
    </source>
</evidence>
<keyword evidence="11 14" id="KW-0862">Zinc</keyword>
<dbReference type="GO" id="GO:0005576">
    <property type="term" value="C:extracellular region"/>
    <property type="evidence" value="ECO:0007669"/>
    <property type="project" value="UniProtKB-SubCell"/>
</dbReference>
<dbReference type="Proteomes" id="UP001152607">
    <property type="component" value="Unassembled WGS sequence"/>
</dbReference>
<dbReference type="GO" id="GO:0046872">
    <property type="term" value="F:metal ion binding"/>
    <property type="evidence" value="ECO:0007669"/>
    <property type="project" value="UniProtKB-KW"/>
</dbReference>
<evidence type="ECO:0000256" key="8">
    <source>
        <dbReference type="ARBA" id="ARBA00022723"/>
    </source>
</evidence>
<accession>A0A9W4XHY3</accession>
<dbReference type="Gene3D" id="3.50.30.30">
    <property type="match status" value="1"/>
</dbReference>
<keyword evidence="6" id="KW-0964">Secreted</keyword>
<dbReference type="EMBL" id="CAOQHR010000003">
    <property type="protein sequence ID" value="CAI6332599.1"/>
    <property type="molecule type" value="Genomic_DNA"/>
</dbReference>
<dbReference type="AlphaFoldDB" id="A0A9W4XHY3"/>
<comment type="subunit">
    <text evidence="4">Monomer.</text>
</comment>
<organism evidence="17 18">
    <name type="scientific">Periconia digitata</name>
    <dbReference type="NCBI Taxonomy" id="1303443"/>
    <lineage>
        <taxon>Eukaryota</taxon>
        <taxon>Fungi</taxon>
        <taxon>Dikarya</taxon>
        <taxon>Ascomycota</taxon>
        <taxon>Pezizomycotina</taxon>
        <taxon>Dothideomycetes</taxon>
        <taxon>Pleosporomycetidae</taxon>
        <taxon>Pleosporales</taxon>
        <taxon>Massarineae</taxon>
        <taxon>Periconiaceae</taxon>
        <taxon>Periconia</taxon>
    </lineage>
</organism>
<evidence type="ECO:0000256" key="1">
    <source>
        <dbReference type="ARBA" id="ARBA00001947"/>
    </source>
</evidence>
<dbReference type="Pfam" id="PF02225">
    <property type="entry name" value="PA"/>
    <property type="match status" value="1"/>
</dbReference>
<evidence type="ECO:0000256" key="5">
    <source>
        <dbReference type="ARBA" id="ARBA00022438"/>
    </source>
</evidence>
<dbReference type="FunFam" id="3.40.630.10:FF:000054">
    <property type="entry name" value="Peptide hydrolase"/>
    <property type="match status" value="1"/>
</dbReference>
<feature type="domain" description="Peptidase M28" evidence="16">
    <location>
        <begin position="228"/>
        <end position="446"/>
    </location>
</feature>
<keyword evidence="7 14" id="KW-0645">Protease</keyword>
<dbReference type="SUPFAM" id="SSF52025">
    <property type="entry name" value="PA domain"/>
    <property type="match status" value="1"/>
</dbReference>
<keyword evidence="9" id="KW-0732">Signal</keyword>
<evidence type="ECO:0000313" key="17">
    <source>
        <dbReference type="EMBL" id="CAI6332599.1"/>
    </source>
</evidence>
<dbReference type="InterPro" id="IPR046450">
    <property type="entry name" value="PA_dom_sf"/>
</dbReference>
<dbReference type="OrthoDB" id="10013407at2759"/>
<dbReference type="InterPro" id="IPR007484">
    <property type="entry name" value="Peptidase_M28"/>
</dbReference>
<comment type="similarity">
    <text evidence="3">Belongs to the peptidase M28 family. M28A subfamily.</text>
</comment>
<evidence type="ECO:0000256" key="12">
    <source>
        <dbReference type="ARBA" id="ARBA00023049"/>
    </source>
</evidence>
<evidence type="ECO:0000256" key="9">
    <source>
        <dbReference type="ARBA" id="ARBA00022729"/>
    </source>
</evidence>
<comment type="cofactor">
    <cofactor evidence="1">
        <name>Zn(2+)</name>
        <dbReference type="ChEBI" id="CHEBI:29105"/>
    </cofactor>
</comment>
<dbReference type="GO" id="GO:0006508">
    <property type="term" value="P:proteolysis"/>
    <property type="evidence" value="ECO:0007669"/>
    <property type="project" value="UniProtKB-KW"/>
</dbReference>
<evidence type="ECO:0000256" key="6">
    <source>
        <dbReference type="ARBA" id="ARBA00022525"/>
    </source>
</evidence>
<evidence type="ECO:0000256" key="4">
    <source>
        <dbReference type="ARBA" id="ARBA00011245"/>
    </source>
</evidence>
<comment type="subcellular location">
    <subcellularLocation>
        <location evidence="2">Secreted</location>
    </subcellularLocation>
</comment>
<evidence type="ECO:0000256" key="11">
    <source>
        <dbReference type="ARBA" id="ARBA00022833"/>
    </source>
</evidence>
<evidence type="ECO:0000256" key="2">
    <source>
        <dbReference type="ARBA" id="ARBA00004613"/>
    </source>
</evidence>
<dbReference type="GO" id="GO:0008235">
    <property type="term" value="F:metalloexopeptidase activity"/>
    <property type="evidence" value="ECO:0007669"/>
    <property type="project" value="InterPro"/>
</dbReference>
<dbReference type="InterPro" id="IPR041756">
    <property type="entry name" value="M28_SGAP-like"/>
</dbReference>
<dbReference type="InterPro" id="IPR003137">
    <property type="entry name" value="PA_domain"/>
</dbReference>
<evidence type="ECO:0000256" key="10">
    <source>
        <dbReference type="ARBA" id="ARBA00022801"/>
    </source>
</evidence>
<keyword evidence="5" id="KW-0031">Aminopeptidase</keyword>
<proteinExistence type="inferred from homology"/>
<evidence type="ECO:0000256" key="7">
    <source>
        <dbReference type="ARBA" id="ARBA00022670"/>
    </source>
</evidence>
<keyword evidence="10 14" id="KW-0378">Hydrolase</keyword>
<evidence type="ECO:0000313" key="18">
    <source>
        <dbReference type="Proteomes" id="UP001152607"/>
    </source>
</evidence>
<dbReference type="CDD" id="cd03876">
    <property type="entry name" value="M28_SGAP_like"/>
    <property type="match status" value="1"/>
</dbReference>
<keyword evidence="18" id="KW-1185">Reference proteome</keyword>
<keyword evidence="12" id="KW-0482">Metalloprotease</keyword>
<dbReference type="EC" id="3.4.-.-" evidence="14"/>
<dbReference type="CDD" id="cd02130">
    <property type="entry name" value="PA_ScAPY_like"/>
    <property type="match status" value="1"/>
</dbReference>
<evidence type="ECO:0000256" key="13">
    <source>
        <dbReference type="ARBA" id="ARBA00023180"/>
    </source>
</evidence>
<evidence type="ECO:0000256" key="14">
    <source>
        <dbReference type="RuleBase" id="RU361240"/>
    </source>
</evidence>
<gene>
    <name evidence="17" type="ORF">PDIGIT_LOCUS5625</name>
</gene>
<dbReference type="PANTHER" id="PTHR12147:SF57">
    <property type="entry name" value="PEPTIDE HYDROLASE"/>
    <property type="match status" value="1"/>
</dbReference>
<dbReference type="Gene3D" id="3.40.630.10">
    <property type="entry name" value="Zn peptidases"/>
    <property type="match status" value="1"/>
</dbReference>